<dbReference type="PROSITE" id="PS50893">
    <property type="entry name" value="ABC_TRANSPORTER_2"/>
    <property type="match status" value="1"/>
</dbReference>
<dbReference type="RefSeq" id="WP_138788855.1">
    <property type="nucleotide sequence ID" value="NZ_JBHTGQ010000010.1"/>
</dbReference>
<proteinExistence type="inferred from homology"/>
<sequence>MTAAQAAIRTDGLTKDYGDRRGCRNVTLTVQAGEAFGFLGPNGAGKSTLVKMLVGLISPTAGSAELFGHPAGSVEARRRIGYLPELFRYPEWLTGVEALRFHARLCGLDNQTAERRIAELLDEVGIGRRGYDRIKKYSKGMQQRLGLACALIGNPDLVFLDEPASALDPVGRHEVREILKRLKERGTTIFLNSHLLEDVEQICDRMALLNNGQVLAEGPIADLLRERSRWHVRVGGYSPVVAEWLSLAVDAPLRVRPDLPLPPGSDSVWLEAELENEEQIGRLHYLIVEQGLTLYEARRADSGLEQWFLQAVSGLEHRGEGTRT</sequence>
<dbReference type="InterPro" id="IPR003439">
    <property type="entry name" value="ABC_transporter-like_ATP-bd"/>
</dbReference>
<keyword evidence="3" id="KW-0547">Nucleotide-binding</keyword>
<accession>A0ABW2V374</accession>
<dbReference type="GO" id="GO:0005524">
    <property type="term" value="F:ATP binding"/>
    <property type="evidence" value="ECO:0007669"/>
    <property type="project" value="UniProtKB-KW"/>
</dbReference>
<dbReference type="CDD" id="cd03230">
    <property type="entry name" value="ABC_DR_subfamily_A"/>
    <property type="match status" value="1"/>
</dbReference>
<comment type="caution">
    <text evidence="6">The sequence shown here is derived from an EMBL/GenBank/DDBJ whole genome shotgun (WGS) entry which is preliminary data.</text>
</comment>
<feature type="domain" description="ABC transporter" evidence="5">
    <location>
        <begin position="8"/>
        <end position="236"/>
    </location>
</feature>
<evidence type="ECO:0000259" key="5">
    <source>
        <dbReference type="PROSITE" id="PS50893"/>
    </source>
</evidence>
<dbReference type="Pfam" id="PF00005">
    <property type="entry name" value="ABC_tran"/>
    <property type="match status" value="1"/>
</dbReference>
<evidence type="ECO:0000256" key="3">
    <source>
        <dbReference type="ARBA" id="ARBA00022741"/>
    </source>
</evidence>
<evidence type="ECO:0000313" key="6">
    <source>
        <dbReference type="EMBL" id="MFC7749240.1"/>
    </source>
</evidence>
<organism evidence="6 7">
    <name type="scientific">Paenibacillus thermoaerophilus</name>
    <dbReference type="NCBI Taxonomy" id="1215385"/>
    <lineage>
        <taxon>Bacteria</taxon>
        <taxon>Bacillati</taxon>
        <taxon>Bacillota</taxon>
        <taxon>Bacilli</taxon>
        <taxon>Bacillales</taxon>
        <taxon>Paenibacillaceae</taxon>
        <taxon>Paenibacillus</taxon>
    </lineage>
</organism>
<keyword evidence="2" id="KW-0813">Transport</keyword>
<dbReference type="SMART" id="SM00382">
    <property type="entry name" value="AAA"/>
    <property type="match status" value="1"/>
</dbReference>
<protein>
    <submittedName>
        <fullName evidence="6">ABC transporter ATP-binding protein</fullName>
    </submittedName>
</protein>
<evidence type="ECO:0000313" key="7">
    <source>
        <dbReference type="Proteomes" id="UP001596528"/>
    </source>
</evidence>
<keyword evidence="7" id="KW-1185">Reference proteome</keyword>
<comment type="similarity">
    <text evidence="1">Belongs to the ABC transporter superfamily.</text>
</comment>
<dbReference type="SUPFAM" id="SSF52540">
    <property type="entry name" value="P-loop containing nucleoside triphosphate hydrolases"/>
    <property type="match status" value="1"/>
</dbReference>
<dbReference type="PANTHER" id="PTHR43335:SF2">
    <property type="entry name" value="ABC TRANSPORTER, ATP-BINDING PROTEIN"/>
    <property type="match status" value="1"/>
</dbReference>
<gene>
    <name evidence="6" type="ORF">ACFQWB_04695</name>
</gene>
<dbReference type="Gene3D" id="3.40.50.300">
    <property type="entry name" value="P-loop containing nucleotide triphosphate hydrolases"/>
    <property type="match status" value="1"/>
</dbReference>
<dbReference type="InterPro" id="IPR027417">
    <property type="entry name" value="P-loop_NTPase"/>
</dbReference>
<dbReference type="EMBL" id="JBHTGQ010000010">
    <property type="protein sequence ID" value="MFC7749240.1"/>
    <property type="molecule type" value="Genomic_DNA"/>
</dbReference>
<evidence type="ECO:0000256" key="1">
    <source>
        <dbReference type="ARBA" id="ARBA00005417"/>
    </source>
</evidence>
<evidence type="ECO:0000256" key="2">
    <source>
        <dbReference type="ARBA" id="ARBA00022448"/>
    </source>
</evidence>
<dbReference type="Proteomes" id="UP001596528">
    <property type="component" value="Unassembled WGS sequence"/>
</dbReference>
<dbReference type="PROSITE" id="PS00211">
    <property type="entry name" value="ABC_TRANSPORTER_1"/>
    <property type="match status" value="1"/>
</dbReference>
<dbReference type="PANTHER" id="PTHR43335">
    <property type="entry name" value="ABC TRANSPORTER, ATP-BINDING PROTEIN"/>
    <property type="match status" value="1"/>
</dbReference>
<evidence type="ECO:0000256" key="4">
    <source>
        <dbReference type="ARBA" id="ARBA00022840"/>
    </source>
</evidence>
<name>A0ABW2V374_9BACL</name>
<dbReference type="InterPro" id="IPR017871">
    <property type="entry name" value="ABC_transporter-like_CS"/>
</dbReference>
<dbReference type="InterPro" id="IPR003593">
    <property type="entry name" value="AAA+_ATPase"/>
</dbReference>
<keyword evidence="4 6" id="KW-0067">ATP-binding</keyword>
<reference evidence="7" key="1">
    <citation type="journal article" date="2019" name="Int. J. Syst. Evol. Microbiol.">
        <title>The Global Catalogue of Microorganisms (GCM) 10K type strain sequencing project: providing services to taxonomists for standard genome sequencing and annotation.</title>
        <authorList>
            <consortium name="The Broad Institute Genomics Platform"/>
            <consortium name="The Broad Institute Genome Sequencing Center for Infectious Disease"/>
            <person name="Wu L."/>
            <person name="Ma J."/>
        </authorList>
    </citation>
    <scope>NUCLEOTIDE SEQUENCE [LARGE SCALE GENOMIC DNA]</scope>
    <source>
        <strain evidence="7">JCM 18657</strain>
    </source>
</reference>